<keyword evidence="10 11" id="KW-0660">Purine salvage</keyword>
<keyword evidence="7 11" id="KW-0963">Cytoplasm</keyword>
<dbReference type="Gene3D" id="3.40.50.2020">
    <property type="match status" value="1"/>
</dbReference>
<comment type="subunit">
    <text evidence="11">Homodimer.</text>
</comment>
<evidence type="ECO:0000256" key="6">
    <source>
        <dbReference type="ARBA" id="ARBA00011893"/>
    </source>
</evidence>
<dbReference type="Proteomes" id="UP001610063">
    <property type="component" value="Unassembled WGS sequence"/>
</dbReference>
<dbReference type="EMBL" id="JBIPKE010000011">
    <property type="protein sequence ID" value="MFH6982339.1"/>
    <property type="molecule type" value="Genomic_DNA"/>
</dbReference>
<dbReference type="RefSeq" id="WP_159580055.1">
    <property type="nucleotide sequence ID" value="NZ_JBIPKE010000011.1"/>
</dbReference>
<evidence type="ECO:0000256" key="9">
    <source>
        <dbReference type="ARBA" id="ARBA00022679"/>
    </source>
</evidence>
<dbReference type="NCBIfam" id="NF002636">
    <property type="entry name" value="PRK02304.1-5"/>
    <property type="match status" value="1"/>
</dbReference>
<evidence type="ECO:0000256" key="2">
    <source>
        <dbReference type="ARBA" id="ARBA00003968"/>
    </source>
</evidence>
<evidence type="ECO:0000256" key="4">
    <source>
        <dbReference type="ARBA" id="ARBA00004659"/>
    </source>
</evidence>
<keyword evidence="14" id="KW-1185">Reference proteome</keyword>
<dbReference type="GO" id="GO:0003999">
    <property type="term" value="F:adenine phosphoribosyltransferase activity"/>
    <property type="evidence" value="ECO:0007669"/>
    <property type="project" value="UniProtKB-EC"/>
</dbReference>
<dbReference type="InterPro" id="IPR000836">
    <property type="entry name" value="PRTase_dom"/>
</dbReference>
<dbReference type="HAMAP" id="MF_00004">
    <property type="entry name" value="Aden_phosphoribosyltr"/>
    <property type="match status" value="1"/>
</dbReference>
<comment type="subcellular location">
    <subcellularLocation>
        <location evidence="3 11">Cytoplasm</location>
    </subcellularLocation>
</comment>
<dbReference type="NCBIfam" id="TIGR01090">
    <property type="entry name" value="apt"/>
    <property type="match status" value="1"/>
</dbReference>
<evidence type="ECO:0000256" key="3">
    <source>
        <dbReference type="ARBA" id="ARBA00004496"/>
    </source>
</evidence>
<comment type="similarity">
    <text evidence="5 11">Belongs to the purine/pyrimidine phosphoribosyltransferase family.</text>
</comment>
<dbReference type="InterPro" id="IPR050054">
    <property type="entry name" value="UPRTase/APRTase"/>
</dbReference>
<comment type="function">
    <text evidence="2 11">Catalyzes a salvage reaction resulting in the formation of AMP, that is energically less costly than de novo synthesis.</text>
</comment>
<evidence type="ECO:0000313" key="13">
    <source>
        <dbReference type="EMBL" id="MFH6982339.1"/>
    </source>
</evidence>
<dbReference type="PANTHER" id="PTHR32315:SF3">
    <property type="entry name" value="ADENINE PHOSPHORIBOSYLTRANSFERASE"/>
    <property type="match status" value="1"/>
</dbReference>
<comment type="caution">
    <text evidence="13">The sequence shown here is derived from an EMBL/GenBank/DDBJ whole genome shotgun (WGS) entry which is preliminary data.</text>
</comment>
<comment type="catalytic activity">
    <reaction evidence="1 11">
        <text>AMP + diphosphate = 5-phospho-alpha-D-ribose 1-diphosphate + adenine</text>
        <dbReference type="Rhea" id="RHEA:16609"/>
        <dbReference type="ChEBI" id="CHEBI:16708"/>
        <dbReference type="ChEBI" id="CHEBI:33019"/>
        <dbReference type="ChEBI" id="CHEBI:58017"/>
        <dbReference type="ChEBI" id="CHEBI:456215"/>
        <dbReference type="EC" id="2.4.2.7"/>
    </reaction>
</comment>
<evidence type="ECO:0000256" key="8">
    <source>
        <dbReference type="ARBA" id="ARBA00022676"/>
    </source>
</evidence>
<comment type="pathway">
    <text evidence="4 11">Purine metabolism; AMP biosynthesis via salvage pathway; AMP from adenine: step 1/1.</text>
</comment>
<dbReference type="Pfam" id="PF00156">
    <property type="entry name" value="Pribosyltran"/>
    <property type="match status" value="1"/>
</dbReference>
<evidence type="ECO:0000256" key="5">
    <source>
        <dbReference type="ARBA" id="ARBA00008391"/>
    </source>
</evidence>
<name>A0ABW7N6M7_9BACT</name>
<proteinExistence type="inferred from homology"/>
<evidence type="ECO:0000256" key="1">
    <source>
        <dbReference type="ARBA" id="ARBA00000868"/>
    </source>
</evidence>
<keyword evidence="9 11" id="KW-0808">Transferase</keyword>
<evidence type="ECO:0000256" key="11">
    <source>
        <dbReference type="HAMAP-Rule" id="MF_00004"/>
    </source>
</evidence>
<reference evidence="13 14" key="1">
    <citation type="journal article" date="2013" name="Int. J. Syst. Evol. Microbiol.">
        <title>Marinoscillum luteum sp. nov., isolated from marine sediment.</title>
        <authorList>
            <person name="Cha I.T."/>
            <person name="Park S.J."/>
            <person name="Kim S.J."/>
            <person name="Kim J.G."/>
            <person name="Jung M.Y."/>
            <person name="Shin K.S."/>
            <person name="Kwon K.K."/>
            <person name="Yang S.H."/>
            <person name="Seo Y.S."/>
            <person name="Rhee S.K."/>
        </authorList>
    </citation>
    <scope>NUCLEOTIDE SEQUENCE [LARGE SCALE GENOMIC DNA]</scope>
    <source>
        <strain evidence="13 14">KCTC 23939</strain>
    </source>
</reference>
<accession>A0ABW7N6M7</accession>
<dbReference type="SUPFAM" id="SSF53271">
    <property type="entry name" value="PRTase-like"/>
    <property type="match status" value="1"/>
</dbReference>
<dbReference type="InterPro" id="IPR005764">
    <property type="entry name" value="Ade_phspho_trans"/>
</dbReference>
<evidence type="ECO:0000259" key="12">
    <source>
        <dbReference type="Pfam" id="PF00156"/>
    </source>
</evidence>
<keyword evidence="8 11" id="KW-0328">Glycosyltransferase</keyword>
<evidence type="ECO:0000313" key="14">
    <source>
        <dbReference type="Proteomes" id="UP001610063"/>
    </source>
</evidence>
<organism evidence="13 14">
    <name type="scientific">Marinoscillum luteum</name>
    <dbReference type="NCBI Taxonomy" id="861051"/>
    <lineage>
        <taxon>Bacteria</taxon>
        <taxon>Pseudomonadati</taxon>
        <taxon>Bacteroidota</taxon>
        <taxon>Cytophagia</taxon>
        <taxon>Cytophagales</taxon>
        <taxon>Reichenbachiellaceae</taxon>
        <taxon>Marinoscillum</taxon>
    </lineage>
</organism>
<gene>
    <name evidence="11" type="primary">apt</name>
    <name evidence="13" type="ORF">ACHKAR_02760</name>
</gene>
<dbReference type="InterPro" id="IPR029057">
    <property type="entry name" value="PRTase-like"/>
</dbReference>
<dbReference type="NCBIfam" id="NF002634">
    <property type="entry name" value="PRK02304.1-3"/>
    <property type="match status" value="1"/>
</dbReference>
<sequence length="174" mass="19104">MISEKLSKVIRDVPDFPKPGILFKDITPVLANPELSAEVSQTFFDYWSTKNVEGVVGIESRGFIYGLQLAQQLGVPFIPVRKAGKLPYQTIKHSYDLEYGSAEIEIHVDAITKGQRVLIHDDLLATGGTALAAAELIRKIGGEVIGYSFLVELSFLKGQERLKGSGEVHSLVTF</sequence>
<evidence type="ECO:0000256" key="7">
    <source>
        <dbReference type="ARBA" id="ARBA00022490"/>
    </source>
</evidence>
<evidence type="ECO:0000256" key="10">
    <source>
        <dbReference type="ARBA" id="ARBA00022726"/>
    </source>
</evidence>
<protein>
    <recommendedName>
        <fullName evidence="6 11">Adenine phosphoribosyltransferase</fullName>
        <shortName evidence="11">APRT</shortName>
        <ecNumber evidence="6 11">2.4.2.7</ecNumber>
    </recommendedName>
</protein>
<dbReference type="CDD" id="cd06223">
    <property type="entry name" value="PRTases_typeI"/>
    <property type="match status" value="1"/>
</dbReference>
<dbReference type="PANTHER" id="PTHR32315">
    <property type="entry name" value="ADENINE PHOSPHORIBOSYLTRANSFERASE"/>
    <property type="match status" value="1"/>
</dbReference>
<feature type="domain" description="Phosphoribosyltransferase" evidence="12">
    <location>
        <begin position="45"/>
        <end position="151"/>
    </location>
</feature>
<dbReference type="EC" id="2.4.2.7" evidence="6 11"/>